<feature type="compositionally biased region" description="Low complexity" evidence="1">
    <location>
        <begin position="499"/>
        <end position="515"/>
    </location>
</feature>
<organism evidence="2 3">
    <name type="scientific">Lucilia cuprina</name>
    <name type="common">Green bottle fly</name>
    <name type="synonym">Australian sheep blowfly</name>
    <dbReference type="NCBI Taxonomy" id="7375"/>
    <lineage>
        <taxon>Eukaryota</taxon>
        <taxon>Metazoa</taxon>
        <taxon>Ecdysozoa</taxon>
        <taxon>Arthropoda</taxon>
        <taxon>Hexapoda</taxon>
        <taxon>Insecta</taxon>
        <taxon>Pterygota</taxon>
        <taxon>Neoptera</taxon>
        <taxon>Endopterygota</taxon>
        <taxon>Diptera</taxon>
        <taxon>Brachycera</taxon>
        <taxon>Muscomorpha</taxon>
        <taxon>Oestroidea</taxon>
        <taxon>Calliphoridae</taxon>
        <taxon>Luciliinae</taxon>
        <taxon>Lucilia</taxon>
    </lineage>
</organism>
<evidence type="ECO:0000313" key="2">
    <source>
        <dbReference type="EMBL" id="KNC30948.1"/>
    </source>
</evidence>
<feature type="region of interest" description="Disordered" evidence="1">
    <location>
        <begin position="401"/>
        <end position="429"/>
    </location>
</feature>
<feature type="region of interest" description="Disordered" evidence="1">
    <location>
        <begin position="445"/>
        <end position="558"/>
    </location>
</feature>
<feature type="compositionally biased region" description="Basic residues" evidence="1">
    <location>
        <begin position="2361"/>
        <end position="2370"/>
    </location>
</feature>
<feature type="compositionally biased region" description="Basic and acidic residues" evidence="1">
    <location>
        <begin position="1795"/>
        <end position="1804"/>
    </location>
</feature>
<name>A0A0L0CEX7_LUCCU</name>
<feature type="compositionally biased region" description="Low complexity" evidence="1">
    <location>
        <begin position="1762"/>
        <end position="1771"/>
    </location>
</feature>
<gene>
    <name evidence="2" type="ORF">FF38_12003</name>
</gene>
<feature type="compositionally biased region" description="Basic and acidic residues" evidence="1">
    <location>
        <begin position="2009"/>
        <end position="2019"/>
    </location>
</feature>
<feature type="region of interest" description="Disordered" evidence="1">
    <location>
        <begin position="2309"/>
        <end position="2370"/>
    </location>
</feature>
<feature type="compositionally biased region" description="Basic and acidic residues" evidence="1">
    <location>
        <begin position="2336"/>
        <end position="2346"/>
    </location>
</feature>
<feature type="compositionally biased region" description="Polar residues" evidence="1">
    <location>
        <begin position="90"/>
        <end position="106"/>
    </location>
</feature>
<dbReference type="OMA" id="XNEERAS"/>
<feature type="region of interest" description="Disordered" evidence="1">
    <location>
        <begin position="1001"/>
        <end position="1028"/>
    </location>
</feature>
<feature type="compositionally biased region" description="Low complexity" evidence="1">
    <location>
        <begin position="1965"/>
        <end position="1974"/>
    </location>
</feature>
<feature type="compositionally biased region" description="Low complexity" evidence="1">
    <location>
        <begin position="1822"/>
        <end position="1847"/>
    </location>
</feature>
<dbReference type="OrthoDB" id="8197951at2759"/>
<feature type="compositionally biased region" description="Basic and acidic residues" evidence="1">
    <location>
        <begin position="290"/>
        <end position="299"/>
    </location>
</feature>
<feature type="compositionally biased region" description="Low complexity" evidence="1">
    <location>
        <begin position="364"/>
        <end position="379"/>
    </location>
</feature>
<feature type="compositionally biased region" description="Low complexity" evidence="1">
    <location>
        <begin position="401"/>
        <end position="425"/>
    </location>
</feature>
<reference evidence="2 3" key="1">
    <citation type="journal article" date="2015" name="Nat. Commun.">
        <title>Lucilia cuprina genome unlocks parasitic fly biology to underpin future interventions.</title>
        <authorList>
            <person name="Anstead C.A."/>
            <person name="Korhonen P.K."/>
            <person name="Young N.D."/>
            <person name="Hall R.S."/>
            <person name="Jex A.R."/>
            <person name="Murali S.C."/>
            <person name="Hughes D.S."/>
            <person name="Lee S.F."/>
            <person name="Perry T."/>
            <person name="Stroehlein A.J."/>
            <person name="Ansell B.R."/>
            <person name="Breugelmans B."/>
            <person name="Hofmann A."/>
            <person name="Qu J."/>
            <person name="Dugan S."/>
            <person name="Lee S.L."/>
            <person name="Chao H."/>
            <person name="Dinh H."/>
            <person name="Han Y."/>
            <person name="Doddapaneni H.V."/>
            <person name="Worley K.C."/>
            <person name="Muzny D.M."/>
            <person name="Ioannidis P."/>
            <person name="Waterhouse R.M."/>
            <person name="Zdobnov E.M."/>
            <person name="James P.J."/>
            <person name="Bagnall N.H."/>
            <person name="Kotze A.C."/>
            <person name="Gibbs R.A."/>
            <person name="Richards S."/>
            <person name="Batterham P."/>
            <person name="Gasser R.B."/>
        </authorList>
    </citation>
    <scope>NUCLEOTIDE SEQUENCE [LARGE SCALE GENOMIC DNA]</scope>
    <source>
        <strain evidence="2 3">LS</strain>
        <tissue evidence="2">Full body</tissue>
    </source>
</reference>
<accession>A0A0L0CEX7</accession>
<feature type="region of interest" description="Disordered" evidence="1">
    <location>
        <begin position="1569"/>
        <end position="1616"/>
    </location>
</feature>
<feature type="compositionally biased region" description="Polar residues" evidence="1">
    <location>
        <begin position="806"/>
        <end position="823"/>
    </location>
</feature>
<feature type="region of interest" description="Disordered" evidence="1">
    <location>
        <begin position="290"/>
        <end position="316"/>
    </location>
</feature>
<feature type="compositionally biased region" description="Polar residues" evidence="1">
    <location>
        <begin position="664"/>
        <end position="680"/>
    </location>
</feature>
<feature type="compositionally biased region" description="Polar residues" evidence="1">
    <location>
        <begin position="1938"/>
        <end position="1949"/>
    </location>
</feature>
<feature type="compositionally biased region" description="Basic residues" evidence="1">
    <location>
        <begin position="2027"/>
        <end position="2041"/>
    </location>
</feature>
<feature type="region of interest" description="Disordered" evidence="1">
    <location>
        <begin position="344"/>
        <end position="379"/>
    </location>
</feature>
<feature type="region of interest" description="Disordered" evidence="1">
    <location>
        <begin position="900"/>
        <end position="946"/>
    </location>
</feature>
<feature type="compositionally biased region" description="Polar residues" evidence="1">
    <location>
        <begin position="615"/>
        <end position="637"/>
    </location>
</feature>
<feature type="region of interest" description="Disordered" evidence="1">
    <location>
        <begin position="208"/>
        <end position="238"/>
    </location>
</feature>
<feature type="compositionally biased region" description="Low complexity" evidence="1">
    <location>
        <begin position="533"/>
        <end position="556"/>
    </location>
</feature>
<feature type="region of interest" description="Disordered" evidence="1">
    <location>
        <begin position="1415"/>
        <end position="1434"/>
    </location>
</feature>
<feature type="compositionally biased region" description="Basic and acidic residues" evidence="1">
    <location>
        <begin position="2042"/>
        <end position="2059"/>
    </location>
</feature>
<feature type="compositionally biased region" description="Basic and acidic residues" evidence="1">
    <location>
        <begin position="1975"/>
        <end position="1986"/>
    </location>
</feature>
<feature type="compositionally biased region" description="Basic and acidic residues" evidence="1">
    <location>
        <begin position="1607"/>
        <end position="1616"/>
    </location>
</feature>
<feature type="region of interest" description="Disordered" evidence="1">
    <location>
        <begin position="662"/>
        <end position="691"/>
    </location>
</feature>
<feature type="region of interest" description="Disordered" evidence="1">
    <location>
        <begin position="1751"/>
        <end position="2070"/>
    </location>
</feature>
<feature type="region of interest" description="Disordered" evidence="1">
    <location>
        <begin position="1345"/>
        <end position="1378"/>
    </location>
</feature>
<feature type="compositionally biased region" description="Basic and acidic residues" evidence="1">
    <location>
        <begin position="1912"/>
        <end position="1921"/>
    </location>
</feature>
<feature type="compositionally biased region" description="Low complexity" evidence="1">
    <location>
        <begin position="455"/>
        <end position="490"/>
    </location>
</feature>
<feature type="compositionally biased region" description="Acidic residues" evidence="1">
    <location>
        <begin position="300"/>
        <end position="313"/>
    </location>
</feature>
<feature type="region of interest" description="Disordered" evidence="1">
    <location>
        <begin position="2109"/>
        <end position="2164"/>
    </location>
</feature>
<keyword evidence="3" id="KW-1185">Reference proteome</keyword>
<feature type="region of interest" description="Disordered" evidence="1">
    <location>
        <begin position="145"/>
        <end position="195"/>
    </location>
</feature>
<dbReference type="Proteomes" id="UP000037069">
    <property type="component" value="Unassembled WGS sequence"/>
</dbReference>
<sequence length="2370" mass="266086">DLKISNNKNNKMEIMANTNNHNQKELRLYVPNEQQTTNSTQLTSGGARSPFQREVREWQRIDPDTGALLTGRLEADRWINGPLNKYGKISDSQNISQPNGTQQTQRKQLEVLQTCTAAGGALQVIRQTTSSRWSTSSASASPLLLSANTSPIPQPVNRKNHNNNSKHSFKQKTHTANNTSNTKNTIISSSSSPTSTPFIANTTALLTNGFNHKPHHQQHHFDQLQQQQQTPQEKLQQQQYPYSLVNGISSSSRNRNWPDLTENMSTLDICDNDHDNEHDHDNDYIVQEQHSTDDDHQSDDNDNEHDDDSLNEDTNDRNHYLLNKRNNLKNVDFSKRHSFTVFANSNDDHDSHNHHHYNPHHNISHSNNNLSRDSSSGSCSNNNQLFLLDTAPSLKLSNLMKSSSSLSNSSNNSTTASQATTNPTSMNTHKSMATTANKISLHAIVGSGNSNNNMTTTSSTPSPTTTTRPSWQQPTLYRQNSHNNNNSSNNLMKSRVGDNSTNNCCSSSNHSSSSSDESRSYIGKTETDLRHLQQQQRQSLSSSSSPNHYQQQQQQQIHFKQNDRLTPTHLPHSYHRVDLESFRHYNKNNDNNSNDAVAAADDDGLRLSSRHLRRQQTPNEPITSTTLQRSRSISTDDLSTEWDIQGVDSEEPAEWRRVSKLRRSFQSSTKTNQSYSSPLTTRRPLDLPTNSVSVSKIRAELENGRRLNTVMRNNHVDLAALSSILNGNADKECKSPSTAKRSSFLTAESLKEIRGKLKKLSDESLYKEDFLIKQPNNDANPVVEHIVSDQTKLKRNYEKSPERYRVTNQSEEVNSKHTTNSLESRLKYRDTNSTDWHIRRKSYGFEKMSPPEKAMLRMDASTDSGLGRSGELQNWSPTSEAAAANRTVVHFGESTKVAAVPAVQRRYRPQKSHEESENSPEEDSAVSKRHSIAVDESQYVRDNSRQTTQIHLNGFYEPGNYSKLIHSSESTTTNDRGQQKRVEFSKTEVHFATESGRVNIVETDSKPPPTNNFRRRRSRSSSVGPLQSLVKSATTVTTTTTTSNSSVVASSVAMPVTLFGDDNSKKKTIASTTVAYRAPLVGSPEPKDINGINVTVTLPSNNDTFNYNESSRSSYASTSGVDTTDCDTDEMTSLRGILKNKPAKPKPYVLGENIDKPDDLWGVQLKPVNNITKTERVYKSESPPLMNSVSQKSVAERIQELGSAASTQSNGFSTKINVSLGNNAAANNNWEETGLITATKRQTNIQELLMHDLKEHQKILDEGLKSTTLIIKTMRSANEFDEAMRRLSMASIEAAVVKPTPMLRSNSYQESTQSFDYMQPDYVDGKNLYKSTSYSSTTSWSSLASSRKLSQDSRKTSTDSGASFPRKDSMPRLSFLGNEQMPVSQQLQRLRLIYDAATVSPDEDSADEEVKSYFREQVDSDSGGGTQDSSSYEDDLCLENTNSWSRLKARKTIWKIDTDNGGERSLRKTLDKTDLPKSNVMSIKLHSPQASNELQPPLKVVPPIAKPRIITKIQESQPPKLHNATTVKQTPYQTSLPTKDSLKIIKEARGARQLREHELFYFGVPLSTSEDEKPKSKYTTNTNFRNSPKRSLPLRKLSDEESSFAKGSHEEGEQWQLESDKPDLLKHNAIEVKPAERKSLKKKAELDEEDEHLYENIANELTPVFKVKAGSPSEQYDRKMDLKRDAMILSEMNKTADQTLRDISDEAALKDRRRRSLQRRNSKPLETIDEKSIAERINDTCIAVKISRGTYSSEAKKTSRHSTPSPSNIKSSSRERTSSQSSVECCPRARSRSLSSEKEYDNAKAKPSRSTQMVKHKAQKPSQSRSSSLDSQRSAQSQYSSGEEQQQPLRSAGSFRREDRSRTKTKRITSSTSSITRDKHRDEKTNTKAISHQQHHHHGDSKRLSSTTHSSSTRERVECKTDNANGSSSHKHHSSSSGLQRSTAISSSGRRQREDLRDSQRIKRSTATTASGRSTSERHDKHDQTSSKHATRSVRGDDERNSAQRSSSHRLERGDKENGKSSSSRSTKGHSNRSTSQHHHERSTNPEKSIHSSTKDSSKTKSTAQTDNTTYVSVTNLTHIQNEQRDSLVKNEVNCESASENQIYSDIAEITNDNKIPPAKPPRKKRKQSLIPIAIPARPDREPPLPPLPPSALNTQTPNSDSPTYEYKIVTKNIPPSYSNQSTLRKSSLPRPTSRLAMLVKARKPSLKHTQSTSSSFAFLPYLPAKRNSDVSHVYDNYMLYAVPAAINTKAYKQNLVNDHAQLFGSTVHHRYHPHYGVAAGMGGKGMKRRTVRSSVSTHQPFGICTCSYSSKNAHHRSHQRSKERQQHSSHHHKSKRDEEQTEHVHGLKSAIIKTTTKLRDKSRSRKEKK</sequence>
<feature type="compositionally biased region" description="Polar residues" evidence="1">
    <location>
        <begin position="1577"/>
        <end position="1586"/>
    </location>
</feature>
<feature type="compositionally biased region" description="Basic residues" evidence="1">
    <location>
        <begin position="352"/>
        <end position="363"/>
    </location>
</feature>
<feature type="compositionally biased region" description="Basic and acidic residues" evidence="1">
    <location>
        <begin position="1876"/>
        <end position="1886"/>
    </location>
</feature>
<feature type="region of interest" description="Disordered" evidence="1">
    <location>
        <begin position="87"/>
        <end position="106"/>
    </location>
</feature>
<protein>
    <submittedName>
        <fullName evidence="2">Uncharacterized protein</fullName>
    </submittedName>
</protein>
<dbReference type="EMBL" id="JRES01000477">
    <property type="protein sequence ID" value="KNC30948.1"/>
    <property type="molecule type" value="Genomic_DNA"/>
</dbReference>
<feature type="non-terminal residue" evidence="2">
    <location>
        <position position="1"/>
    </location>
</feature>
<evidence type="ECO:0000313" key="3">
    <source>
        <dbReference type="Proteomes" id="UP000037069"/>
    </source>
</evidence>
<evidence type="ECO:0000256" key="1">
    <source>
        <dbReference type="SAM" id="MobiDB-lite"/>
    </source>
</evidence>
<feature type="compositionally biased region" description="Basic and acidic residues" evidence="1">
    <location>
        <begin position="1951"/>
        <end position="1961"/>
    </location>
</feature>
<feature type="compositionally biased region" description="Polar residues" evidence="1">
    <location>
        <begin position="2152"/>
        <end position="2163"/>
    </location>
</feature>
<feature type="compositionally biased region" description="Low complexity" evidence="1">
    <location>
        <begin position="174"/>
        <end position="195"/>
    </location>
</feature>
<proteinExistence type="predicted"/>
<feature type="region of interest" description="Disordered" evidence="1">
    <location>
        <begin position="797"/>
        <end position="826"/>
    </location>
</feature>
<feature type="compositionally biased region" description="Low complexity" evidence="1">
    <location>
        <begin position="223"/>
        <end position="238"/>
    </location>
</feature>
<feature type="region of interest" description="Disordered" evidence="1">
    <location>
        <begin position="611"/>
        <end position="638"/>
    </location>
</feature>
<comment type="caution">
    <text evidence="2">The sequence shown here is derived from an EMBL/GenBank/DDBJ whole genome shotgun (WGS) entry which is preliminary data.</text>
</comment>